<dbReference type="Proteomes" id="UP000207598">
    <property type="component" value="Unassembled WGS sequence"/>
</dbReference>
<dbReference type="EC" id="3.1.1.1" evidence="2"/>
<name>A0A238JPC4_9RHOB</name>
<dbReference type="AlphaFoldDB" id="A0A238JPC4"/>
<reference evidence="2 3" key="1">
    <citation type="submission" date="2017-05" db="EMBL/GenBank/DDBJ databases">
        <authorList>
            <person name="Song R."/>
            <person name="Chenine A.L."/>
            <person name="Ruprecht R.M."/>
        </authorList>
    </citation>
    <scope>NUCLEOTIDE SEQUENCE [LARGE SCALE GENOMIC DNA]</scope>
    <source>
        <strain evidence="2 3">CECT 8898</strain>
    </source>
</reference>
<dbReference type="SUPFAM" id="SSF52266">
    <property type="entry name" value="SGNH hydrolase"/>
    <property type="match status" value="1"/>
</dbReference>
<feature type="domain" description="SGNH hydrolase-type esterase" evidence="1">
    <location>
        <begin position="37"/>
        <end position="204"/>
    </location>
</feature>
<keyword evidence="2" id="KW-0378">Hydrolase</keyword>
<organism evidence="2 3">
    <name type="scientific">Maliponia aquimaris</name>
    <dbReference type="NCBI Taxonomy" id="1673631"/>
    <lineage>
        <taxon>Bacteria</taxon>
        <taxon>Pseudomonadati</taxon>
        <taxon>Pseudomonadota</taxon>
        <taxon>Alphaproteobacteria</taxon>
        <taxon>Rhodobacterales</taxon>
        <taxon>Paracoccaceae</taxon>
        <taxon>Maliponia</taxon>
    </lineage>
</organism>
<dbReference type="OrthoDB" id="9786188at2"/>
<sequence>MMHWVRYGLSSLRSKAFAALLVILATSASAERLHILALGDSLTQGYGLLDHEGFVPQLRDWLAARGHDVRIVNGGVSGDTTAGGLARVEWSLSPEIQGMIVALGGNDLLRGIDPTVSRANLDGILKVAEARGLEVLLIGMQAPGNYGPEYKAQFDAMYPELAEMYGTLYQESFFAGLMQDGADPAALGAFMQSDGIHPNSAGVARIVEVVGPNVEALLARIDP</sequence>
<dbReference type="GO" id="GO:0106435">
    <property type="term" value="F:carboxylesterase activity"/>
    <property type="evidence" value="ECO:0007669"/>
    <property type="project" value="UniProtKB-EC"/>
</dbReference>
<evidence type="ECO:0000313" key="2">
    <source>
        <dbReference type="EMBL" id="SMX32044.1"/>
    </source>
</evidence>
<keyword evidence="3" id="KW-1185">Reference proteome</keyword>
<dbReference type="InterPro" id="IPR013830">
    <property type="entry name" value="SGNH_hydro"/>
</dbReference>
<dbReference type="Pfam" id="PF13472">
    <property type="entry name" value="Lipase_GDSL_2"/>
    <property type="match status" value="1"/>
</dbReference>
<proteinExistence type="predicted"/>
<dbReference type="PANTHER" id="PTHR30383:SF24">
    <property type="entry name" value="THIOESTERASE 1_PROTEASE 1_LYSOPHOSPHOLIPASE L1"/>
    <property type="match status" value="1"/>
</dbReference>
<dbReference type="CDD" id="cd01822">
    <property type="entry name" value="Lysophospholipase_L1_like"/>
    <property type="match status" value="1"/>
</dbReference>
<dbReference type="EMBL" id="FXYF01000001">
    <property type="protein sequence ID" value="SMX32044.1"/>
    <property type="molecule type" value="Genomic_DNA"/>
</dbReference>
<protein>
    <submittedName>
        <fullName evidence="2">Esterase TesA</fullName>
        <ecNumber evidence="2">3.1.1.1</ecNumber>
    </submittedName>
</protein>
<dbReference type="RefSeq" id="WP_094019027.1">
    <property type="nucleotide sequence ID" value="NZ_FXYF01000001.1"/>
</dbReference>
<dbReference type="PANTHER" id="PTHR30383">
    <property type="entry name" value="THIOESTERASE 1/PROTEASE 1/LYSOPHOSPHOLIPASE L1"/>
    <property type="match status" value="1"/>
</dbReference>
<dbReference type="Gene3D" id="3.40.50.1110">
    <property type="entry name" value="SGNH hydrolase"/>
    <property type="match status" value="1"/>
</dbReference>
<accession>A0A238JPC4</accession>
<dbReference type="InterPro" id="IPR051532">
    <property type="entry name" value="Ester_Hydrolysis_Enzymes"/>
</dbReference>
<dbReference type="InterPro" id="IPR036514">
    <property type="entry name" value="SGNH_hydro_sf"/>
</dbReference>
<gene>
    <name evidence="2" type="primary">tesA</name>
    <name evidence="2" type="ORF">MAA8898_00124</name>
</gene>
<evidence type="ECO:0000313" key="3">
    <source>
        <dbReference type="Proteomes" id="UP000207598"/>
    </source>
</evidence>
<dbReference type="GO" id="GO:0004622">
    <property type="term" value="F:phosphatidylcholine lysophospholipase activity"/>
    <property type="evidence" value="ECO:0007669"/>
    <property type="project" value="TreeGrafter"/>
</dbReference>
<evidence type="ECO:0000259" key="1">
    <source>
        <dbReference type="Pfam" id="PF13472"/>
    </source>
</evidence>